<gene>
    <name evidence="5" type="ORF">GGI25_003379</name>
</gene>
<dbReference type="Proteomes" id="UP001151518">
    <property type="component" value="Unassembled WGS sequence"/>
</dbReference>
<evidence type="ECO:0000256" key="1">
    <source>
        <dbReference type="ARBA" id="ARBA00022857"/>
    </source>
</evidence>
<dbReference type="OrthoDB" id="419598at2759"/>
<dbReference type="GO" id="GO:0016491">
    <property type="term" value="F:oxidoreductase activity"/>
    <property type="evidence" value="ECO:0007669"/>
    <property type="project" value="UniProtKB-KW"/>
</dbReference>
<evidence type="ECO:0000256" key="3">
    <source>
        <dbReference type="SAM" id="MobiDB-lite"/>
    </source>
</evidence>
<proteinExistence type="predicted"/>
<evidence type="ECO:0000259" key="4">
    <source>
        <dbReference type="Pfam" id="PF05368"/>
    </source>
</evidence>
<dbReference type="Gene3D" id="3.40.50.720">
    <property type="entry name" value="NAD(P)-binding Rossmann-like Domain"/>
    <property type="match status" value="1"/>
</dbReference>
<evidence type="ECO:0000313" key="6">
    <source>
        <dbReference type="Proteomes" id="UP001151518"/>
    </source>
</evidence>
<feature type="region of interest" description="Disordered" evidence="3">
    <location>
        <begin position="326"/>
        <end position="357"/>
    </location>
</feature>
<dbReference type="PANTHER" id="PTHR47706:SF9">
    <property type="entry name" value="NMRA-LIKE DOMAIN-CONTAINING PROTEIN-RELATED"/>
    <property type="match status" value="1"/>
</dbReference>
<dbReference type="InterPro" id="IPR051609">
    <property type="entry name" value="NmrA/Isoflavone_reductase-like"/>
</dbReference>
<sequence>MVADASYNRIAVVGTGGYGWHFLSALIHCNHFINVRAVTRRPQPAQDNTAKLTRMRQLRGLGIEVVEYAETTAEAFKLAFADSDIVVSAVGVLGVPDQIAMIDGALLAGVKWFIPSEYGVVHYPSKWMPFAGPLAAKGPVQDYLIKAAESKGLAYTVIYTGLALDYLDPRSIGLKLTKRTATLVGRGGSPVTFTSINDVVRLLVAIVQRPQDMQNRTIRYAGSTAKMRDLLKVVTGSNCGENLKIVSIDEAKIKFRELARNQDMKAFQIYGRLLIEEGLAQINRYQEPLNNDLFPEIEPEPISQTLERLIERASALDGLNNLKSGPVHRSGTATSVTDGIGRVYRPDPLSPIESDTE</sequence>
<keyword evidence="2" id="KW-0560">Oxidoreductase</keyword>
<comment type="caution">
    <text evidence="5">The sequence shown here is derived from an EMBL/GenBank/DDBJ whole genome shotgun (WGS) entry which is preliminary data.</text>
</comment>
<dbReference type="PANTHER" id="PTHR47706">
    <property type="entry name" value="NMRA-LIKE FAMILY PROTEIN"/>
    <property type="match status" value="1"/>
</dbReference>
<dbReference type="InterPro" id="IPR036291">
    <property type="entry name" value="NAD(P)-bd_dom_sf"/>
</dbReference>
<dbReference type="Gene3D" id="3.90.25.10">
    <property type="entry name" value="UDP-galactose 4-epimerase, domain 1"/>
    <property type="match status" value="1"/>
</dbReference>
<organism evidence="5 6">
    <name type="scientific">Coemansia spiralis</name>
    <dbReference type="NCBI Taxonomy" id="417178"/>
    <lineage>
        <taxon>Eukaryota</taxon>
        <taxon>Fungi</taxon>
        <taxon>Fungi incertae sedis</taxon>
        <taxon>Zoopagomycota</taxon>
        <taxon>Kickxellomycotina</taxon>
        <taxon>Kickxellomycetes</taxon>
        <taxon>Kickxellales</taxon>
        <taxon>Kickxellaceae</taxon>
        <taxon>Coemansia</taxon>
    </lineage>
</organism>
<name>A0A9W8G656_9FUNG</name>
<evidence type="ECO:0000313" key="5">
    <source>
        <dbReference type="EMBL" id="KAJ2676844.1"/>
    </source>
</evidence>
<keyword evidence="1" id="KW-0521">NADP</keyword>
<feature type="domain" description="NmrA-like" evidence="4">
    <location>
        <begin position="8"/>
        <end position="254"/>
    </location>
</feature>
<dbReference type="SUPFAM" id="SSF51735">
    <property type="entry name" value="NAD(P)-binding Rossmann-fold domains"/>
    <property type="match status" value="1"/>
</dbReference>
<dbReference type="InterPro" id="IPR008030">
    <property type="entry name" value="NmrA-like"/>
</dbReference>
<reference evidence="5" key="1">
    <citation type="submission" date="2022-07" db="EMBL/GenBank/DDBJ databases">
        <title>Phylogenomic reconstructions and comparative analyses of Kickxellomycotina fungi.</title>
        <authorList>
            <person name="Reynolds N.K."/>
            <person name="Stajich J.E."/>
            <person name="Barry K."/>
            <person name="Grigoriev I.V."/>
            <person name="Crous P."/>
            <person name="Smith M.E."/>
        </authorList>
    </citation>
    <scope>NUCLEOTIDE SEQUENCE</scope>
    <source>
        <strain evidence="5">NRRL 3115</strain>
    </source>
</reference>
<dbReference type="EMBL" id="JANBTW010000036">
    <property type="protein sequence ID" value="KAJ2676844.1"/>
    <property type="molecule type" value="Genomic_DNA"/>
</dbReference>
<evidence type="ECO:0000256" key="2">
    <source>
        <dbReference type="ARBA" id="ARBA00023002"/>
    </source>
</evidence>
<accession>A0A9W8G656</accession>
<protein>
    <recommendedName>
        <fullName evidence="4">NmrA-like domain-containing protein</fullName>
    </recommendedName>
</protein>
<dbReference type="AlphaFoldDB" id="A0A9W8G656"/>
<dbReference type="Pfam" id="PF05368">
    <property type="entry name" value="NmrA"/>
    <property type="match status" value="1"/>
</dbReference>